<reference evidence="2 3" key="1">
    <citation type="submission" date="2018-05" db="EMBL/GenBank/DDBJ databases">
        <title>Genomic Encyclopedia of Type Strains, Phase IV (KMG-IV): sequencing the most valuable type-strain genomes for metagenomic binning, comparative biology and taxonomic classification.</title>
        <authorList>
            <person name="Goeker M."/>
        </authorList>
    </citation>
    <scope>NUCLEOTIDE SEQUENCE [LARGE SCALE GENOMIC DNA]</scope>
    <source>
        <strain evidence="2 3">DSM 24995</strain>
    </source>
</reference>
<name>A0A2V3Y504_9FIRM</name>
<proteinExistence type="predicted"/>
<dbReference type="InterPro" id="IPR024760">
    <property type="entry name" value="HTH_dom_conjug_TS-like"/>
</dbReference>
<accession>A0A2V3Y504</accession>
<keyword evidence="3" id="KW-1185">Reference proteome</keyword>
<dbReference type="GeneID" id="86062544"/>
<evidence type="ECO:0000313" key="3">
    <source>
        <dbReference type="Proteomes" id="UP000248057"/>
    </source>
</evidence>
<feature type="domain" description="Helix-turn-helix conjugative transposon-like" evidence="1">
    <location>
        <begin position="7"/>
        <end position="59"/>
    </location>
</feature>
<dbReference type="RefSeq" id="WP_110323864.1">
    <property type="nucleotide sequence ID" value="NZ_QJKD01000008.1"/>
</dbReference>
<dbReference type="EMBL" id="QJKD01000008">
    <property type="protein sequence ID" value="PXX52056.1"/>
    <property type="molecule type" value="Genomic_DNA"/>
</dbReference>
<organism evidence="2 3">
    <name type="scientific">Hungatella effluvii</name>
    <dbReference type="NCBI Taxonomy" id="1096246"/>
    <lineage>
        <taxon>Bacteria</taxon>
        <taxon>Bacillati</taxon>
        <taxon>Bacillota</taxon>
        <taxon>Clostridia</taxon>
        <taxon>Lachnospirales</taxon>
        <taxon>Lachnospiraceae</taxon>
        <taxon>Hungatella</taxon>
    </lineage>
</organism>
<evidence type="ECO:0000313" key="2">
    <source>
        <dbReference type="EMBL" id="PXX52056.1"/>
    </source>
</evidence>
<comment type="caution">
    <text evidence="2">The sequence shown here is derived from an EMBL/GenBank/DDBJ whole genome shotgun (WGS) entry which is preliminary data.</text>
</comment>
<protein>
    <submittedName>
        <fullName evidence="2">Helix-turn-helix protein</fullName>
    </submittedName>
</protein>
<gene>
    <name evidence="2" type="ORF">DFR60_108141</name>
</gene>
<dbReference type="Proteomes" id="UP000248057">
    <property type="component" value="Unassembled WGS sequence"/>
</dbReference>
<evidence type="ECO:0000259" key="1">
    <source>
        <dbReference type="Pfam" id="PF12645"/>
    </source>
</evidence>
<dbReference type="Pfam" id="PF12645">
    <property type="entry name" value="HTH_16"/>
    <property type="match status" value="1"/>
</dbReference>
<dbReference type="AlphaFoldDB" id="A0A2V3Y504"/>
<sequence>MVEFEGLLELAKMGDKEALMKLIEMYRPLLINYSMICGRFDEDLYYEQVHTMIRCVYKFTK</sequence>